<sequence>MPNFRYSKSLKISSCILLKNCLERFVIYDSMKLRTGDGPRGGHLDRTREDQRSDIDVSRPDRLGPNFL</sequence>
<evidence type="ECO:0000313" key="1">
    <source>
        <dbReference type="EMBL" id="KAI3714967.1"/>
    </source>
</evidence>
<comment type="caution">
    <text evidence="1">The sequence shown here is derived from an EMBL/GenBank/DDBJ whole genome shotgun (WGS) entry which is preliminary data.</text>
</comment>
<name>A0ACB9AXJ0_ARCLA</name>
<dbReference type="Proteomes" id="UP001055879">
    <property type="component" value="Linkage Group LG07"/>
</dbReference>
<protein>
    <submittedName>
        <fullName evidence="1">Uncharacterized protein</fullName>
    </submittedName>
</protein>
<evidence type="ECO:0000313" key="2">
    <source>
        <dbReference type="Proteomes" id="UP001055879"/>
    </source>
</evidence>
<gene>
    <name evidence="1" type="ORF">L6452_21930</name>
</gene>
<dbReference type="EMBL" id="CM042053">
    <property type="protein sequence ID" value="KAI3714967.1"/>
    <property type="molecule type" value="Genomic_DNA"/>
</dbReference>
<reference evidence="2" key="1">
    <citation type="journal article" date="2022" name="Mol. Ecol. Resour.">
        <title>The genomes of chicory, endive, great burdock and yacon provide insights into Asteraceae palaeo-polyploidization history and plant inulin production.</title>
        <authorList>
            <person name="Fan W."/>
            <person name="Wang S."/>
            <person name="Wang H."/>
            <person name="Wang A."/>
            <person name="Jiang F."/>
            <person name="Liu H."/>
            <person name="Zhao H."/>
            <person name="Xu D."/>
            <person name="Zhang Y."/>
        </authorList>
    </citation>
    <scope>NUCLEOTIDE SEQUENCE [LARGE SCALE GENOMIC DNA]</scope>
    <source>
        <strain evidence="2">cv. Niubang</strain>
    </source>
</reference>
<reference evidence="1 2" key="2">
    <citation type="journal article" date="2022" name="Mol. Ecol. Resour.">
        <title>The genomes of chicory, endive, great burdock and yacon provide insights into Asteraceae paleo-polyploidization history and plant inulin production.</title>
        <authorList>
            <person name="Fan W."/>
            <person name="Wang S."/>
            <person name="Wang H."/>
            <person name="Wang A."/>
            <person name="Jiang F."/>
            <person name="Liu H."/>
            <person name="Zhao H."/>
            <person name="Xu D."/>
            <person name="Zhang Y."/>
        </authorList>
    </citation>
    <scope>NUCLEOTIDE SEQUENCE [LARGE SCALE GENOMIC DNA]</scope>
    <source>
        <strain evidence="2">cv. Niubang</strain>
    </source>
</reference>
<organism evidence="1 2">
    <name type="scientific">Arctium lappa</name>
    <name type="common">Greater burdock</name>
    <name type="synonym">Lappa major</name>
    <dbReference type="NCBI Taxonomy" id="4217"/>
    <lineage>
        <taxon>Eukaryota</taxon>
        <taxon>Viridiplantae</taxon>
        <taxon>Streptophyta</taxon>
        <taxon>Embryophyta</taxon>
        <taxon>Tracheophyta</taxon>
        <taxon>Spermatophyta</taxon>
        <taxon>Magnoliopsida</taxon>
        <taxon>eudicotyledons</taxon>
        <taxon>Gunneridae</taxon>
        <taxon>Pentapetalae</taxon>
        <taxon>asterids</taxon>
        <taxon>campanulids</taxon>
        <taxon>Asterales</taxon>
        <taxon>Asteraceae</taxon>
        <taxon>Carduoideae</taxon>
        <taxon>Cardueae</taxon>
        <taxon>Arctiinae</taxon>
        <taxon>Arctium</taxon>
    </lineage>
</organism>
<accession>A0ACB9AXJ0</accession>
<keyword evidence="2" id="KW-1185">Reference proteome</keyword>
<proteinExistence type="predicted"/>